<dbReference type="AlphaFoldDB" id="A0A0C1ZX70"/>
<keyword evidence="2" id="KW-1133">Transmembrane helix</keyword>
<proteinExistence type="predicted"/>
<evidence type="ECO:0000313" key="4">
    <source>
        <dbReference type="Proteomes" id="UP000031599"/>
    </source>
</evidence>
<dbReference type="Proteomes" id="UP000031599">
    <property type="component" value="Unassembled WGS sequence"/>
</dbReference>
<sequence>MLVISLALPSVAIAAPPTDQVEGPRAAADSESAPEPVGTLSQQGERRGVLELGIGVLLTGVGAGLIGFGTLQFIRAREHVEYCRDAAVVITELEPQGIDPCVFDPPPLGFASAGLSWGFSLPLLVGAGMLFARGGRIAGDARRYDQRELSLSPWWQRRGGGASLTLRF</sequence>
<evidence type="ECO:0000256" key="2">
    <source>
        <dbReference type="SAM" id="Phobius"/>
    </source>
</evidence>
<keyword evidence="2" id="KW-0472">Membrane</keyword>
<keyword evidence="2" id="KW-0812">Transmembrane</keyword>
<feature type="transmembrane region" description="Helical" evidence="2">
    <location>
        <begin position="52"/>
        <end position="74"/>
    </location>
</feature>
<reference evidence="3 4" key="1">
    <citation type="submission" date="2014-12" db="EMBL/GenBank/DDBJ databases">
        <title>Genome assembly of Enhygromyxa salina DSM 15201.</title>
        <authorList>
            <person name="Sharma G."/>
            <person name="Subramanian S."/>
        </authorList>
    </citation>
    <scope>NUCLEOTIDE SEQUENCE [LARGE SCALE GENOMIC DNA]</scope>
    <source>
        <strain evidence="3 4">DSM 15201</strain>
    </source>
</reference>
<dbReference type="EMBL" id="JMCC02000049">
    <property type="protein sequence ID" value="KIG15668.1"/>
    <property type="molecule type" value="Genomic_DNA"/>
</dbReference>
<protein>
    <submittedName>
        <fullName evidence="3">Uncharacterized protein</fullName>
    </submittedName>
</protein>
<comment type="caution">
    <text evidence="3">The sequence shown here is derived from an EMBL/GenBank/DDBJ whole genome shotgun (WGS) entry which is preliminary data.</text>
</comment>
<organism evidence="3 4">
    <name type="scientific">Enhygromyxa salina</name>
    <dbReference type="NCBI Taxonomy" id="215803"/>
    <lineage>
        <taxon>Bacteria</taxon>
        <taxon>Pseudomonadati</taxon>
        <taxon>Myxococcota</taxon>
        <taxon>Polyangia</taxon>
        <taxon>Nannocystales</taxon>
        <taxon>Nannocystaceae</taxon>
        <taxon>Enhygromyxa</taxon>
    </lineage>
</organism>
<accession>A0A0C1ZX70</accession>
<name>A0A0C1ZX70_9BACT</name>
<evidence type="ECO:0000313" key="3">
    <source>
        <dbReference type="EMBL" id="KIG15668.1"/>
    </source>
</evidence>
<evidence type="ECO:0000256" key="1">
    <source>
        <dbReference type="SAM" id="MobiDB-lite"/>
    </source>
</evidence>
<gene>
    <name evidence="3" type="ORF">DB30_05416</name>
</gene>
<feature type="region of interest" description="Disordered" evidence="1">
    <location>
        <begin position="19"/>
        <end position="42"/>
    </location>
</feature>